<evidence type="ECO:0000313" key="14">
    <source>
        <dbReference type="EMBL" id="MBF0969881.1"/>
    </source>
</evidence>
<comment type="caution">
    <text evidence="8">Lacks conserved residue(s) required for the propagation of feature annotation.</text>
</comment>
<reference evidence="14" key="1">
    <citation type="submission" date="2020-04" db="EMBL/GenBank/DDBJ databases">
        <title>Deep metagenomics examines the oral microbiome during advanced dental caries in children, revealing novel taxa and co-occurrences with host molecules.</title>
        <authorList>
            <person name="Baker J.L."/>
            <person name="Morton J.T."/>
            <person name="Dinis M."/>
            <person name="Alvarez R."/>
            <person name="Tran N.C."/>
            <person name="Knight R."/>
            <person name="Edlund A."/>
        </authorList>
    </citation>
    <scope>NUCLEOTIDE SEQUENCE</scope>
    <source>
        <strain evidence="14">JCVI_34_bin.1</strain>
    </source>
</reference>
<dbReference type="Proteomes" id="UP000704068">
    <property type="component" value="Unassembled WGS sequence"/>
</dbReference>
<keyword evidence="4 8" id="KW-0547">Nucleotide-binding</keyword>
<dbReference type="CDD" id="cd06571">
    <property type="entry name" value="Bac_DnaA_C"/>
    <property type="match status" value="1"/>
</dbReference>
<dbReference type="InterPro" id="IPR013159">
    <property type="entry name" value="DnaA_C"/>
</dbReference>
<evidence type="ECO:0000256" key="10">
    <source>
        <dbReference type="RuleBase" id="RU000577"/>
    </source>
</evidence>
<gene>
    <name evidence="8 14" type="primary">dnaA</name>
    <name evidence="14" type="ORF">HXK21_02405</name>
</gene>
<evidence type="ECO:0000256" key="3">
    <source>
        <dbReference type="ARBA" id="ARBA00022705"/>
    </source>
</evidence>
<dbReference type="InterPro" id="IPR003593">
    <property type="entry name" value="AAA+_ATPase"/>
</dbReference>
<feature type="binding site" evidence="8">
    <location>
        <position position="174"/>
    </location>
    <ligand>
        <name>ATP</name>
        <dbReference type="ChEBI" id="CHEBI:30616"/>
    </ligand>
</feature>
<evidence type="ECO:0000313" key="15">
    <source>
        <dbReference type="Proteomes" id="UP000704068"/>
    </source>
</evidence>
<dbReference type="GO" id="GO:0005737">
    <property type="term" value="C:cytoplasm"/>
    <property type="evidence" value="ECO:0007669"/>
    <property type="project" value="UniProtKB-SubCell"/>
</dbReference>
<dbReference type="Gene3D" id="3.40.50.300">
    <property type="entry name" value="P-loop containing nucleotide triphosphate hydrolases"/>
    <property type="match status" value="1"/>
</dbReference>
<dbReference type="InterPro" id="IPR013317">
    <property type="entry name" value="DnaA_dom"/>
</dbReference>
<evidence type="ECO:0000256" key="9">
    <source>
        <dbReference type="NCBIfam" id="TIGR00362"/>
    </source>
</evidence>
<evidence type="ECO:0000256" key="11">
    <source>
        <dbReference type="RuleBase" id="RU004227"/>
    </source>
</evidence>
<comment type="subunit">
    <text evidence="8">Oligomerizes as a right-handed, spiral filament on DNA at oriC.</text>
</comment>
<feature type="region of interest" description="Domain IV, binds dsDNA" evidence="8">
    <location>
        <begin position="342"/>
        <end position="460"/>
    </location>
</feature>
<evidence type="ECO:0000256" key="7">
    <source>
        <dbReference type="ARBA" id="ARBA00023125"/>
    </source>
</evidence>
<keyword evidence="6 8" id="KW-0446">Lipid-binding</keyword>
<feature type="domain" description="Chromosomal replication initiator DnaA C-terminal" evidence="13">
    <location>
        <begin position="369"/>
        <end position="438"/>
    </location>
</feature>
<dbReference type="GO" id="GO:0003688">
    <property type="term" value="F:DNA replication origin binding"/>
    <property type="evidence" value="ECO:0007669"/>
    <property type="project" value="UniProtKB-UniRule"/>
</dbReference>
<dbReference type="Gene3D" id="1.10.1750.10">
    <property type="match status" value="1"/>
</dbReference>
<comment type="similarity">
    <text evidence="1 8 11">Belongs to the DnaA family.</text>
</comment>
<comment type="subcellular location">
    <subcellularLocation>
        <location evidence="8">Cytoplasm</location>
    </subcellularLocation>
</comment>
<evidence type="ECO:0000256" key="6">
    <source>
        <dbReference type="ARBA" id="ARBA00023121"/>
    </source>
</evidence>
<dbReference type="InterPro" id="IPR001957">
    <property type="entry name" value="Chromosome_initiator_DnaA"/>
</dbReference>
<keyword evidence="7 8" id="KW-0238">DNA-binding</keyword>
<keyword evidence="2 8" id="KW-0963">Cytoplasm</keyword>
<dbReference type="Pfam" id="PF08299">
    <property type="entry name" value="Bac_DnaA_C"/>
    <property type="match status" value="1"/>
</dbReference>
<dbReference type="SUPFAM" id="SSF48295">
    <property type="entry name" value="TrpR-like"/>
    <property type="match status" value="1"/>
</dbReference>
<dbReference type="Pfam" id="PF11638">
    <property type="entry name" value="DnaA_N"/>
    <property type="match status" value="1"/>
</dbReference>
<dbReference type="Gene3D" id="3.30.300.180">
    <property type="match status" value="1"/>
</dbReference>
<dbReference type="InterPro" id="IPR024633">
    <property type="entry name" value="DnaA_N_dom"/>
</dbReference>
<dbReference type="InterPro" id="IPR020591">
    <property type="entry name" value="Chromosome_initiator_DnaA-like"/>
</dbReference>
<dbReference type="Pfam" id="PF00308">
    <property type="entry name" value="Bac_DnaA"/>
    <property type="match status" value="1"/>
</dbReference>
<evidence type="ECO:0000256" key="2">
    <source>
        <dbReference type="ARBA" id="ARBA00022490"/>
    </source>
</evidence>
<accession>A0A929WZI7</accession>
<feature type="region of interest" description="Domain III, AAA+ region" evidence="8">
    <location>
        <begin position="125"/>
        <end position="341"/>
    </location>
</feature>
<organism evidence="14 15">
    <name type="scientific">Alloprevotella tannerae</name>
    <dbReference type="NCBI Taxonomy" id="76122"/>
    <lineage>
        <taxon>Bacteria</taxon>
        <taxon>Pseudomonadati</taxon>
        <taxon>Bacteroidota</taxon>
        <taxon>Bacteroidia</taxon>
        <taxon>Bacteroidales</taxon>
        <taxon>Prevotellaceae</taxon>
        <taxon>Alloprevotella</taxon>
    </lineage>
</organism>
<dbReference type="PROSITE" id="PS01008">
    <property type="entry name" value="DNAA"/>
    <property type="match status" value="1"/>
</dbReference>
<dbReference type="InterPro" id="IPR018312">
    <property type="entry name" value="Chromosome_initiator_DnaA_CS"/>
</dbReference>
<evidence type="ECO:0000256" key="5">
    <source>
        <dbReference type="ARBA" id="ARBA00022840"/>
    </source>
</evidence>
<feature type="region of interest" description="Domain I, interacts with DnaA modulators" evidence="8">
    <location>
        <begin position="1"/>
        <end position="116"/>
    </location>
</feature>
<evidence type="ECO:0000256" key="1">
    <source>
        <dbReference type="ARBA" id="ARBA00006583"/>
    </source>
</evidence>
<keyword evidence="3 8" id="KW-0235">DNA replication</keyword>
<comment type="domain">
    <text evidence="8">Domain I is involved in oligomerization and binding regulators, domain II is flexibile and of varying length in different bacteria, domain III forms the AAA+ region, while domain IV binds dsDNA.</text>
</comment>
<dbReference type="InterPro" id="IPR027417">
    <property type="entry name" value="P-loop_NTPase"/>
</dbReference>
<dbReference type="EMBL" id="JABZGR010000004">
    <property type="protein sequence ID" value="MBF0969881.1"/>
    <property type="molecule type" value="Genomic_DNA"/>
</dbReference>
<dbReference type="SMART" id="SM00382">
    <property type="entry name" value="AAA"/>
    <property type="match status" value="1"/>
</dbReference>
<dbReference type="SMART" id="SM00760">
    <property type="entry name" value="Bac_DnaA_C"/>
    <property type="match status" value="1"/>
</dbReference>
<feature type="binding site" evidence="8">
    <location>
        <position position="172"/>
    </location>
    <ligand>
        <name>ATP</name>
        <dbReference type="ChEBI" id="CHEBI:30616"/>
    </ligand>
</feature>
<dbReference type="GO" id="GO:0005886">
    <property type="term" value="C:plasma membrane"/>
    <property type="evidence" value="ECO:0007669"/>
    <property type="project" value="TreeGrafter"/>
</dbReference>
<evidence type="ECO:0000259" key="13">
    <source>
        <dbReference type="SMART" id="SM00760"/>
    </source>
</evidence>
<dbReference type="PANTHER" id="PTHR30050:SF2">
    <property type="entry name" value="CHROMOSOMAL REPLICATION INITIATOR PROTEIN DNAA"/>
    <property type="match status" value="1"/>
</dbReference>
<evidence type="ECO:0000259" key="12">
    <source>
        <dbReference type="SMART" id="SM00382"/>
    </source>
</evidence>
<dbReference type="SUPFAM" id="SSF52540">
    <property type="entry name" value="P-loop containing nucleoside triphosphate hydrolases"/>
    <property type="match status" value="1"/>
</dbReference>
<dbReference type="FunFam" id="3.40.50.300:FF:000668">
    <property type="entry name" value="Chromosomal replication initiator protein DnaA"/>
    <property type="match status" value="1"/>
</dbReference>
<dbReference type="PANTHER" id="PTHR30050">
    <property type="entry name" value="CHROMOSOMAL REPLICATION INITIATOR PROTEIN DNAA"/>
    <property type="match status" value="1"/>
</dbReference>
<sequence length="460" mass="52689">MLSSKVFTNFADALQKRLKFVMSQNKWDLCIKTLQAHLSEQAFRTWFAYLKFVSLDADKLVIGAPNKFVIDYIEGNYLALLQTSIKAHFGNVKVAYSFPKEGEAPRREKVEKVEEAPRRERLDPQLNRDYTFKAFVEGRANKLARVIGLAIAKEPGKPAFNPFFLYGPSGVGKTHLVNAIGLRILESQPERRVLYVPAHLFKTQYTDSVLHNTINDFIHFYQTIDVLIIDDIQEITTAKTQQAFFHIFNHLQQNGRQIIITCDRAPVDFEGIEERMLTRFKWGTVTEMEKPDVALRRAILTAKIKRDGLKFPPDVIDYIANNVESSVRELQGIVNSIMAYSVVDNCDICQDLVEKVVARAVNLEKHELTLDDIVKAVCKRYNVKLKDVNSKSRKQGIVLARQLAMFLSHKYTTLPYSQIGHLIGRKDHSTVLHACNTISNRITTDKNFRREVEELESTLK</sequence>
<keyword evidence="5 8" id="KW-0067">ATP-binding</keyword>
<dbReference type="Gene3D" id="1.10.8.60">
    <property type="match status" value="1"/>
</dbReference>
<dbReference type="GO" id="GO:0006270">
    <property type="term" value="P:DNA replication initiation"/>
    <property type="evidence" value="ECO:0007669"/>
    <property type="project" value="UniProtKB-UniRule"/>
</dbReference>
<dbReference type="GO" id="GO:0005524">
    <property type="term" value="F:ATP binding"/>
    <property type="evidence" value="ECO:0007669"/>
    <property type="project" value="UniProtKB-UniRule"/>
</dbReference>
<proteinExistence type="inferred from homology"/>
<dbReference type="CDD" id="cd00009">
    <property type="entry name" value="AAA"/>
    <property type="match status" value="1"/>
</dbReference>
<dbReference type="PRINTS" id="PR00051">
    <property type="entry name" value="DNAA"/>
</dbReference>
<evidence type="ECO:0000256" key="4">
    <source>
        <dbReference type="ARBA" id="ARBA00022741"/>
    </source>
</evidence>
<protein>
    <recommendedName>
        <fullName evidence="8 9">Chromosomal replication initiator protein DnaA</fullName>
    </recommendedName>
</protein>
<feature type="domain" description="AAA+ ATPase" evidence="12">
    <location>
        <begin position="159"/>
        <end position="292"/>
    </location>
</feature>
<dbReference type="HAMAP" id="MF_00377">
    <property type="entry name" value="DnaA_bact"/>
    <property type="match status" value="1"/>
</dbReference>
<evidence type="ECO:0000256" key="8">
    <source>
        <dbReference type="HAMAP-Rule" id="MF_00377"/>
    </source>
</evidence>
<feature type="binding site" evidence="8">
    <location>
        <position position="173"/>
    </location>
    <ligand>
        <name>ATP</name>
        <dbReference type="ChEBI" id="CHEBI:30616"/>
    </ligand>
</feature>
<dbReference type="NCBIfam" id="TIGR00362">
    <property type="entry name" value="DnaA"/>
    <property type="match status" value="1"/>
</dbReference>
<dbReference type="GO" id="GO:0008289">
    <property type="term" value="F:lipid binding"/>
    <property type="evidence" value="ECO:0007669"/>
    <property type="project" value="UniProtKB-KW"/>
</dbReference>
<dbReference type="InterPro" id="IPR038454">
    <property type="entry name" value="DnaA_N_sf"/>
</dbReference>
<comment type="caution">
    <text evidence="14">The sequence shown here is derived from an EMBL/GenBank/DDBJ whole genome shotgun (WGS) entry which is preliminary data.</text>
</comment>
<name>A0A929WZI7_9BACT</name>
<dbReference type="InterPro" id="IPR010921">
    <property type="entry name" value="Trp_repressor/repl_initiator"/>
</dbReference>
<dbReference type="GO" id="GO:0006275">
    <property type="term" value="P:regulation of DNA replication"/>
    <property type="evidence" value="ECO:0007669"/>
    <property type="project" value="UniProtKB-UniRule"/>
</dbReference>
<dbReference type="AlphaFoldDB" id="A0A929WZI7"/>
<feature type="binding site" evidence="8">
    <location>
        <position position="170"/>
    </location>
    <ligand>
        <name>ATP</name>
        <dbReference type="ChEBI" id="CHEBI:30616"/>
    </ligand>
</feature>
<comment type="function">
    <text evidence="8 10">Plays an essential role in the initiation and regulation of chromosomal replication. ATP-DnaA binds to the origin of replication (oriC) to initiate formation of the DNA replication initiation complex once per cell cycle. Binds the DnaA box (a 9 base pair repeat at the origin) and separates the double-stranded (ds)DNA. Forms a right-handed helical filament on oriC DNA; dsDNA binds to the exterior of the filament while single-stranded (ss)DNA is stabiized in the filament's interior. The ATP-DnaA-oriC complex binds and stabilizes one strand of the AT-rich DNA unwinding element (DUE), permitting loading of DNA polymerase. After initiation quickly degrades to an ADP-DnaA complex that is not apt for DNA replication. Binds acidic phospholipids.</text>
</comment>